<keyword evidence="1" id="KW-0472">Membrane</keyword>
<keyword evidence="1" id="KW-1133">Transmembrane helix</keyword>
<accession>A0A072TRZ8</accession>
<feature type="transmembrane region" description="Helical" evidence="1">
    <location>
        <begin position="206"/>
        <end position="227"/>
    </location>
</feature>
<protein>
    <submittedName>
        <fullName evidence="3">Plant/T23E23-13 protein, putative</fullName>
    </submittedName>
    <submittedName>
        <fullName evidence="4">Putative six-bladed beta-propeller, TolB</fullName>
    </submittedName>
</protein>
<name>A0A072TRZ8_MEDTR</name>
<evidence type="ECO:0000256" key="2">
    <source>
        <dbReference type="SAM" id="SignalP"/>
    </source>
</evidence>
<reference evidence="3 6" key="1">
    <citation type="journal article" date="2011" name="Nature">
        <title>The Medicago genome provides insight into the evolution of rhizobial symbioses.</title>
        <authorList>
            <person name="Young N.D."/>
            <person name="Debelle F."/>
            <person name="Oldroyd G.E."/>
            <person name="Geurts R."/>
            <person name="Cannon S.B."/>
            <person name="Udvardi M.K."/>
            <person name="Benedito V.A."/>
            <person name="Mayer K.F."/>
            <person name="Gouzy J."/>
            <person name="Schoof H."/>
            <person name="Van de Peer Y."/>
            <person name="Proost S."/>
            <person name="Cook D.R."/>
            <person name="Meyers B.C."/>
            <person name="Spannagl M."/>
            <person name="Cheung F."/>
            <person name="De Mita S."/>
            <person name="Krishnakumar V."/>
            <person name="Gundlach H."/>
            <person name="Zhou S."/>
            <person name="Mudge J."/>
            <person name="Bharti A.K."/>
            <person name="Murray J.D."/>
            <person name="Naoumkina M.A."/>
            <person name="Rosen B."/>
            <person name="Silverstein K.A."/>
            <person name="Tang H."/>
            <person name="Rombauts S."/>
            <person name="Zhao P.X."/>
            <person name="Zhou P."/>
            <person name="Barbe V."/>
            <person name="Bardou P."/>
            <person name="Bechner M."/>
            <person name="Bellec A."/>
            <person name="Berger A."/>
            <person name="Berges H."/>
            <person name="Bidwell S."/>
            <person name="Bisseling T."/>
            <person name="Choisne N."/>
            <person name="Couloux A."/>
            <person name="Denny R."/>
            <person name="Deshpande S."/>
            <person name="Dai X."/>
            <person name="Doyle J.J."/>
            <person name="Dudez A.M."/>
            <person name="Farmer A.D."/>
            <person name="Fouteau S."/>
            <person name="Franken C."/>
            <person name="Gibelin C."/>
            <person name="Gish J."/>
            <person name="Goldstein S."/>
            <person name="Gonzalez A.J."/>
            <person name="Green P.J."/>
            <person name="Hallab A."/>
            <person name="Hartog M."/>
            <person name="Hua A."/>
            <person name="Humphray S.J."/>
            <person name="Jeong D.H."/>
            <person name="Jing Y."/>
            <person name="Jocker A."/>
            <person name="Kenton S.M."/>
            <person name="Kim D.J."/>
            <person name="Klee K."/>
            <person name="Lai H."/>
            <person name="Lang C."/>
            <person name="Lin S."/>
            <person name="Macmil S.L."/>
            <person name="Magdelenat G."/>
            <person name="Matthews L."/>
            <person name="McCorrison J."/>
            <person name="Monaghan E.L."/>
            <person name="Mun J.H."/>
            <person name="Najar F.Z."/>
            <person name="Nicholson C."/>
            <person name="Noirot C."/>
            <person name="O'Bleness M."/>
            <person name="Paule C.R."/>
            <person name="Poulain J."/>
            <person name="Prion F."/>
            <person name="Qin B."/>
            <person name="Qu C."/>
            <person name="Retzel E.F."/>
            <person name="Riddle C."/>
            <person name="Sallet E."/>
            <person name="Samain S."/>
            <person name="Samson N."/>
            <person name="Sanders I."/>
            <person name="Saurat O."/>
            <person name="Scarpelli C."/>
            <person name="Schiex T."/>
            <person name="Segurens B."/>
            <person name="Severin A.J."/>
            <person name="Sherrier D.J."/>
            <person name="Shi R."/>
            <person name="Sims S."/>
            <person name="Singer S.R."/>
            <person name="Sinharoy S."/>
            <person name="Sterck L."/>
            <person name="Viollet A."/>
            <person name="Wang B.B."/>
            <person name="Wang K."/>
            <person name="Wang M."/>
            <person name="Wang X."/>
            <person name="Warfsmann J."/>
            <person name="Weissenbach J."/>
            <person name="White D.D."/>
            <person name="White J.D."/>
            <person name="Wiley G.B."/>
            <person name="Wincker P."/>
            <person name="Xing Y."/>
            <person name="Yang L."/>
            <person name="Yao Z."/>
            <person name="Ying F."/>
            <person name="Zhai J."/>
            <person name="Zhou L."/>
            <person name="Zuber A."/>
            <person name="Denarie J."/>
            <person name="Dixon R.A."/>
            <person name="May G.D."/>
            <person name="Schwartz D.C."/>
            <person name="Rogers J."/>
            <person name="Quetier F."/>
            <person name="Town C.D."/>
            <person name="Roe B.A."/>
        </authorList>
    </citation>
    <scope>NUCLEOTIDE SEQUENCE [LARGE SCALE GENOMIC DNA]</scope>
    <source>
        <strain evidence="3">A17</strain>
        <strain evidence="5 6">cv. Jemalong A17</strain>
    </source>
</reference>
<dbReference type="KEGG" id="mtr:25501282"/>
<dbReference type="InterPro" id="IPR011042">
    <property type="entry name" value="6-blade_b-propeller_TolB-like"/>
</dbReference>
<reference evidence="3 6" key="2">
    <citation type="journal article" date="2014" name="BMC Genomics">
        <title>An improved genome release (version Mt4.0) for the model legume Medicago truncatula.</title>
        <authorList>
            <person name="Tang H."/>
            <person name="Krishnakumar V."/>
            <person name="Bidwell S."/>
            <person name="Rosen B."/>
            <person name="Chan A."/>
            <person name="Zhou S."/>
            <person name="Gentzbittel L."/>
            <person name="Childs K.L."/>
            <person name="Yandell M."/>
            <person name="Gundlach H."/>
            <person name="Mayer K.F."/>
            <person name="Schwartz D.C."/>
            <person name="Town C.D."/>
        </authorList>
    </citation>
    <scope>GENOME REANNOTATION</scope>
    <source>
        <strain evidence="3">A17</strain>
        <strain evidence="5 6">cv. Jemalong A17</strain>
    </source>
</reference>
<dbReference type="Proteomes" id="UP000265566">
    <property type="component" value="Chromosome 8"/>
</dbReference>
<dbReference type="Proteomes" id="UP000002051">
    <property type="component" value="Chromosome 8"/>
</dbReference>
<dbReference type="Gene3D" id="2.120.10.30">
    <property type="entry name" value="TolB, C-terminal domain"/>
    <property type="match status" value="1"/>
</dbReference>
<evidence type="ECO:0000313" key="6">
    <source>
        <dbReference type="Proteomes" id="UP000002051"/>
    </source>
</evidence>
<dbReference type="PANTHER" id="PTHR13833:SF71">
    <property type="entry name" value="NHL DOMAIN-CONTAINING PROTEIN"/>
    <property type="match status" value="1"/>
</dbReference>
<evidence type="ECO:0000313" key="5">
    <source>
        <dbReference type="EnsemblPlants" id="KEH19951"/>
    </source>
</evidence>
<dbReference type="PANTHER" id="PTHR13833">
    <property type="match status" value="1"/>
</dbReference>
<dbReference type="OrthoDB" id="342730at2759"/>
<organism evidence="3 6">
    <name type="scientific">Medicago truncatula</name>
    <name type="common">Barrel medic</name>
    <name type="synonym">Medicago tribuloides</name>
    <dbReference type="NCBI Taxonomy" id="3880"/>
    <lineage>
        <taxon>Eukaryota</taxon>
        <taxon>Viridiplantae</taxon>
        <taxon>Streptophyta</taxon>
        <taxon>Embryophyta</taxon>
        <taxon>Tracheophyta</taxon>
        <taxon>Spermatophyta</taxon>
        <taxon>Magnoliopsida</taxon>
        <taxon>eudicotyledons</taxon>
        <taxon>Gunneridae</taxon>
        <taxon>Pentapetalae</taxon>
        <taxon>rosids</taxon>
        <taxon>fabids</taxon>
        <taxon>Fabales</taxon>
        <taxon>Fabaceae</taxon>
        <taxon>Papilionoideae</taxon>
        <taxon>50 kb inversion clade</taxon>
        <taxon>NPAAA clade</taxon>
        <taxon>Hologalegina</taxon>
        <taxon>IRL clade</taxon>
        <taxon>Trifolieae</taxon>
        <taxon>Medicago</taxon>
    </lineage>
</organism>
<reference evidence="7" key="4">
    <citation type="journal article" date="2018" name="Nat. Plants">
        <title>Whole-genome landscape of Medicago truncatula symbiotic genes.</title>
        <authorList>
            <person name="Pecrix Y."/>
            <person name="Staton S.E."/>
            <person name="Sallet E."/>
            <person name="Lelandais-Briere C."/>
            <person name="Moreau S."/>
            <person name="Carrere S."/>
            <person name="Blein T."/>
            <person name="Jardinaud M.F."/>
            <person name="Latrasse D."/>
            <person name="Zouine M."/>
            <person name="Zahm M."/>
            <person name="Kreplak J."/>
            <person name="Mayjonade B."/>
            <person name="Satge C."/>
            <person name="Perez M."/>
            <person name="Cauet S."/>
            <person name="Marande W."/>
            <person name="Chantry-Darmon C."/>
            <person name="Lopez-Roques C."/>
            <person name="Bouchez O."/>
            <person name="Berard A."/>
            <person name="Debelle F."/>
            <person name="Munos S."/>
            <person name="Bendahmane A."/>
            <person name="Berges H."/>
            <person name="Niebel A."/>
            <person name="Buitink J."/>
            <person name="Frugier F."/>
            <person name="Benhamed M."/>
            <person name="Crespi M."/>
            <person name="Gouzy J."/>
            <person name="Gamas P."/>
        </authorList>
    </citation>
    <scope>NUCLEOTIDE SEQUENCE [LARGE SCALE GENOMIC DNA]</scope>
    <source>
        <strain evidence="7">cv. Jemalong A17</strain>
    </source>
</reference>
<evidence type="ECO:0000313" key="7">
    <source>
        <dbReference type="Proteomes" id="UP000265566"/>
    </source>
</evidence>
<evidence type="ECO:0000256" key="1">
    <source>
        <dbReference type="SAM" id="Phobius"/>
    </source>
</evidence>
<dbReference type="EMBL" id="CM001224">
    <property type="protein sequence ID" value="KEH19951.1"/>
    <property type="molecule type" value="Genomic_DNA"/>
</dbReference>
<proteinExistence type="predicted"/>
<dbReference type="AlphaFoldDB" id="A0A072TRZ8"/>
<evidence type="ECO:0000313" key="4">
    <source>
        <dbReference type="EMBL" id="RHN41327.1"/>
    </source>
</evidence>
<dbReference type="EnsemblPlants" id="KEH19951">
    <property type="protein sequence ID" value="KEH19951"/>
    <property type="gene ID" value="MTR_8g063700"/>
</dbReference>
<reference evidence="5" key="3">
    <citation type="submission" date="2015-04" db="UniProtKB">
        <authorList>
            <consortium name="EnsemblPlants"/>
        </authorList>
    </citation>
    <scope>IDENTIFICATION</scope>
    <source>
        <strain evidence="5">cv. Jemalong A17</strain>
    </source>
</reference>
<gene>
    <name evidence="5" type="primary">25501282</name>
    <name evidence="3" type="ordered locus">MTR_8g063700</name>
    <name evidence="4" type="ORF">MtrunA17_Chr8g0364901</name>
</gene>
<dbReference type="SUPFAM" id="SSF101898">
    <property type="entry name" value="NHL repeat"/>
    <property type="match status" value="1"/>
</dbReference>
<dbReference type="Gramene" id="rna47635">
    <property type="protein sequence ID" value="RHN41327.1"/>
    <property type="gene ID" value="gene47635"/>
</dbReference>
<feature type="signal peptide" evidence="2">
    <location>
        <begin position="1"/>
        <end position="25"/>
    </location>
</feature>
<feature type="chain" id="PRO_5014498929" evidence="2">
    <location>
        <begin position="26"/>
        <end position="384"/>
    </location>
</feature>
<sequence>MPSPSTFLPLHLLLLFTLFYLHVQATLVIPEEGYTITTILDGHKLHINPFSILQRPISSDLIVLDSTNSTFYTVQLPISQESVFKRFSGNGSPGYEDGDVGLARFDKPRSFAVDFRGNVYVADRVNKVIRKISTNGVTTIAGGSSEKSSIKDGPAQNASFSNDFELTFIPALCALLVSDHMHQLVHQINLKEEDCTLGSKSALGAVMTWTLGLGLSCILGLVIGIVIRPYIIPHEHTSRCHFTATWKHCQTNLVKLVPTLYSGIKSAVASCGCSSVFTVAVRLWELSLSLLVLMFNIDFVSPRRPHLESVSLLDLDAYNSGEISKSSKYFDQLKDLMSFDEHLMDSTKEALNQGKGTGVRIGPKDSNILHQESSVSNLGIVKRR</sequence>
<dbReference type="EMBL" id="PSQE01000008">
    <property type="protein sequence ID" value="RHN41327.1"/>
    <property type="molecule type" value="Genomic_DNA"/>
</dbReference>
<keyword evidence="2" id="KW-0732">Signal</keyword>
<dbReference type="HOGENOM" id="CLU_054467_0_0_1"/>
<keyword evidence="1" id="KW-0812">Transmembrane</keyword>
<reference evidence="4" key="5">
    <citation type="journal article" date="2018" name="Nat. Plants">
        <title>Whole-genome landscape of Medicago truncatula symbiotic genes.</title>
        <authorList>
            <person name="Pecrix Y."/>
            <person name="Gamas P."/>
            <person name="Carrere S."/>
        </authorList>
    </citation>
    <scope>NUCLEOTIDE SEQUENCE</scope>
    <source>
        <tissue evidence="4">Leaves</tissue>
    </source>
</reference>
<dbReference type="ExpressionAtlas" id="A0A072TRZ8">
    <property type="expression patterns" value="differential"/>
</dbReference>
<evidence type="ECO:0000313" key="3">
    <source>
        <dbReference type="EMBL" id="KEH19951.1"/>
    </source>
</evidence>
<keyword evidence="6" id="KW-1185">Reference proteome</keyword>